<reference evidence="2 3" key="1">
    <citation type="journal article" date="2019" name="Nat. Ecol. Evol.">
        <title>Megaphylogeny resolves global patterns of mushroom evolution.</title>
        <authorList>
            <person name="Varga T."/>
            <person name="Krizsan K."/>
            <person name="Foldi C."/>
            <person name="Dima B."/>
            <person name="Sanchez-Garcia M."/>
            <person name="Sanchez-Ramirez S."/>
            <person name="Szollosi G.J."/>
            <person name="Szarkandi J.G."/>
            <person name="Papp V."/>
            <person name="Albert L."/>
            <person name="Andreopoulos W."/>
            <person name="Angelini C."/>
            <person name="Antonin V."/>
            <person name="Barry K.W."/>
            <person name="Bougher N.L."/>
            <person name="Buchanan P."/>
            <person name="Buyck B."/>
            <person name="Bense V."/>
            <person name="Catcheside P."/>
            <person name="Chovatia M."/>
            <person name="Cooper J."/>
            <person name="Damon W."/>
            <person name="Desjardin D."/>
            <person name="Finy P."/>
            <person name="Geml J."/>
            <person name="Haridas S."/>
            <person name="Hughes K."/>
            <person name="Justo A."/>
            <person name="Karasinski D."/>
            <person name="Kautmanova I."/>
            <person name="Kiss B."/>
            <person name="Kocsube S."/>
            <person name="Kotiranta H."/>
            <person name="LaButti K.M."/>
            <person name="Lechner B.E."/>
            <person name="Liimatainen K."/>
            <person name="Lipzen A."/>
            <person name="Lukacs Z."/>
            <person name="Mihaltcheva S."/>
            <person name="Morgado L.N."/>
            <person name="Niskanen T."/>
            <person name="Noordeloos M.E."/>
            <person name="Ohm R.A."/>
            <person name="Ortiz-Santana B."/>
            <person name="Ovrebo C."/>
            <person name="Racz N."/>
            <person name="Riley R."/>
            <person name="Savchenko A."/>
            <person name="Shiryaev A."/>
            <person name="Soop K."/>
            <person name="Spirin V."/>
            <person name="Szebenyi C."/>
            <person name="Tomsovsky M."/>
            <person name="Tulloss R.E."/>
            <person name="Uehling J."/>
            <person name="Grigoriev I.V."/>
            <person name="Vagvolgyi C."/>
            <person name="Papp T."/>
            <person name="Martin F.M."/>
            <person name="Miettinen O."/>
            <person name="Hibbett D.S."/>
            <person name="Nagy L.G."/>
        </authorList>
    </citation>
    <scope>NUCLEOTIDE SEQUENCE [LARGE SCALE GENOMIC DNA]</scope>
    <source>
        <strain evidence="2 3">CBS 166.37</strain>
    </source>
</reference>
<proteinExistence type="predicted"/>
<accession>A0A5C3LUK6</accession>
<feature type="signal peptide" evidence="1">
    <location>
        <begin position="1"/>
        <end position="30"/>
    </location>
</feature>
<evidence type="ECO:0000256" key="1">
    <source>
        <dbReference type="SAM" id="SignalP"/>
    </source>
</evidence>
<name>A0A5C3LUK6_9AGAR</name>
<sequence length="233" mass="26125">MALPLSIYMRRRRRSSATGLLVLLAADIAALDCTVSPDNPSSSLSKEQQETLRRIMHARSPTTNTLSSSPDVSNRPCNLGVILYHDVEKCALVSCEVIPIVVSRNLRLYQARGKYSSRNHLTTWTLSYESRLLDDLDPDVLGILFLSFSTNITWTTADFEIYLKRLSHPLAVSVRGPEEYNEVRWVSDVLHGLQGDCVVSLPCTIYDLLGYGRLRNDLGKAVRSERGVPILYL</sequence>
<protein>
    <submittedName>
        <fullName evidence="2">Uncharacterized protein</fullName>
    </submittedName>
</protein>
<evidence type="ECO:0000313" key="3">
    <source>
        <dbReference type="Proteomes" id="UP000308652"/>
    </source>
</evidence>
<gene>
    <name evidence="2" type="ORF">BDQ12DRAFT_724840</name>
</gene>
<dbReference type="EMBL" id="ML213612">
    <property type="protein sequence ID" value="TFK36650.1"/>
    <property type="molecule type" value="Genomic_DNA"/>
</dbReference>
<keyword evidence="3" id="KW-1185">Reference proteome</keyword>
<keyword evidence="1" id="KW-0732">Signal</keyword>
<dbReference type="Proteomes" id="UP000308652">
    <property type="component" value="Unassembled WGS sequence"/>
</dbReference>
<evidence type="ECO:0000313" key="2">
    <source>
        <dbReference type="EMBL" id="TFK36650.1"/>
    </source>
</evidence>
<feature type="chain" id="PRO_5022922288" evidence="1">
    <location>
        <begin position="31"/>
        <end position="233"/>
    </location>
</feature>
<organism evidence="2 3">
    <name type="scientific">Crucibulum laeve</name>
    <dbReference type="NCBI Taxonomy" id="68775"/>
    <lineage>
        <taxon>Eukaryota</taxon>
        <taxon>Fungi</taxon>
        <taxon>Dikarya</taxon>
        <taxon>Basidiomycota</taxon>
        <taxon>Agaricomycotina</taxon>
        <taxon>Agaricomycetes</taxon>
        <taxon>Agaricomycetidae</taxon>
        <taxon>Agaricales</taxon>
        <taxon>Agaricineae</taxon>
        <taxon>Nidulariaceae</taxon>
        <taxon>Crucibulum</taxon>
    </lineage>
</organism>
<dbReference type="AlphaFoldDB" id="A0A5C3LUK6"/>